<sequence>MIKPPSLRDHLTAALPQLRRKPEDLMMFIKDGHIAATGTKALAWQWHYTVRLIFCDYGGHPDAVMGPVLVWLRAHQSELLHNPETQKRAIRFDAEYLSSKTMDLVLELDLTEAVVARPKQDGPAGSFELHHRAQPPGPHDMPTDAITALYLNGQQLAAWPALPSSSAPGA</sequence>
<reference evidence="2 3" key="1">
    <citation type="submission" date="2024-08" db="EMBL/GenBank/DDBJ databases">
        <authorList>
            <person name="Feng Z."/>
            <person name="Ronholm J."/>
        </authorList>
    </citation>
    <scope>NUCLEOTIDE SEQUENCE [LARGE SCALE GENOMIC DNA]</scope>
    <source>
        <strain evidence="2 3">4-AB0-8</strain>
    </source>
</reference>
<dbReference type="EMBL" id="JBGJLR010000005">
    <property type="protein sequence ID" value="MEZ2739100.1"/>
    <property type="molecule type" value="Genomic_DNA"/>
</dbReference>
<dbReference type="Proteomes" id="UP001567350">
    <property type="component" value="Unassembled WGS sequence"/>
</dbReference>
<gene>
    <name evidence="2" type="ORF">ACBP88_06425</name>
</gene>
<dbReference type="RefSeq" id="WP_370891641.1">
    <property type="nucleotide sequence ID" value="NZ_JBGJLR010000005.1"/>
</dbReference>
<evidence type="ECO:0000313" key="3">
    <source>
        <dbReference type="Proteomes" id="UP001567350"/>
    </source>
</evidence>
<evidence type="ECO:0000313" key="2">
    <source>
        <dbReference type="EMBL" id="MEZ2739100.1"/>
    </source>
</evidence>
<name>A0ABV4IB75_9BURK</name>
<keyword evidence="3" id="KW-1185">Reference proteome</keyword>
<organism evidence="2 3">
    <name type="scientific">Comamonas jiangduensis</name>
    <dbReference type="NCBI Taxonomy" id="1194168"/>
    <lineage>
        <taxon>Bacteria</taxon>
        <taxon>Pseudomonadati</taxon>
        <taxon>Pseudomonadota</taxon>
        <taxon>Betaproteobacteria</taxon>
        <taxon>Burkholderiales</taxon>
        <taxon>Comamonadaceae</taxon>
        <taxon>Comamonas</taxon>
    </lineage>
</organism>
<dbReference type="InterPro" id="IPR009678">
    <property type="entry name" value="Phage_tail_completion_R"/>
</dbReference>
<evidence type="ECO:0000256" key="1">
    <source>
        <dbReference type="SAM" id="MobiDB-lite"/>
    </source>
</evidence>
<proteinExistence type="predicted"/>
<dbReference type="Pfam" id="PF06891">
    <property type="entry name" value="P2_Phage_GpR"/>
    <property type="match status" value="1"/>
</dbReference>
<accession>A0ABV4IB75</accession>
<comment type="caution">
    <text evidence="2">The sequence shown here is derived from an EMBL/GenBank/DDBJ whole genome shotgun (WGS) entry which is preliminary data.</text>
</comment>
<protein>
    <submittedName>
        <fullName evidence="2">Phage tail protein</fullName>
    </submittedName>
</protein>
<feature type="region of interest" description="Disordered" evidence="1">
    <location>
        <begin position="121"/>
        <end position="141"/>
    </location>
</feature>